<dbReference type="PRINTS" id="PR00947">
    <property type="entry name" value="CUTICLE"/>
</dbReference>
<name>A0A6J2KVD6_BOMMA</name>
<protein>
    <submittedName>
        <fullName evidence="6">Uncharacterized protein LOC114253473</fullName>
    </submittedName>
</protein>
<dbReference type="OrthoDB" id="6378451at2759"/>
<dbReference type="GO" id="GO:0031012">
    <property type="term" value="C:extracellular matrix"/>
    <property type="evidence" value="ECO:0007669"/>
    <property type="project" value="TreeGrafter"/>
</dbReference>
<dbReference type="PANTHER" id="PTHR12236:SF86">
    <property type="entry name" value="CCP84AC-RELATED"/>
    <property type="match status" value="1"/>
</dbReference>
<reference evidence="6" key="1">
    <citation type="submission" date="2025-08" db="UniProtKB">
        <authorList>
            <consortium name="RefSeq"/>
        </authorList>
    </citation>
    <scope>IDENTIFICATION</scope>
    <source>
        <tissue evidence="6">Silk gland</tissue>
    </source>
</reference>
<dbReference type="InterPro" id="IPR000618">
    <property type="entry name" value="Insect_cuticle"/>
</dbReference>
<organism evidence="5 6">
    <name type="scientific">Bombyx mandarina</name>
    <name type="common">Wild silk moth</name>
    <name type="synonym">Wild silkworm</name>
    <dbReference type="NCBI Taxonomy" id="7092"/>
    <lineage>
        <taxon>Eukaryota</taxon>
        <taxon>Metazoa</taxon>
        <taxon>Ecdysozoa</taxon>
        <taxon>Arthropoda</taxon>
        <taxon>Hexapoda</taxon>
        <taxon>Insecta</taxon>
        <taxon>Pterygota</taxon>
        <taxon>Neoptera</taxon>
        <taxon>Endopterygota</taxon>
        <taxon>Lepidoptera</taxon>
        <taxon>Glossata</taxon>
        <taxon>Ditrysia</taxon>
        <taxon>Bombycoidea</taxon>
        <taxon>Bombycidae</taxon>
        <taxon>Bombycinae</taxon>
        <taxon>Bombyx</taxon>
    </lineage>
</organism>
<dbReference type="PANTHER" id="PTHR12236">
    <property type="entry name" value="STRUCTURAL CONTITUENT OF CUTICLE"/>
    <property type="match status" value="1"/>
</dbReference>
<feature type="chain" id="PRO_5027101030" evidence="4">
    <location>
        <begin position="16"/>
        <end position="267"/>
    </location>
</feature>
<dbReference type="GeneID" id="114253473"/>
<evidence type="ECO:0000313" key="6">
    <source>
        <dbReference type="RefSeq" id="XP_028044159.1"/>
    </source>
</evidence>
<evidence type="ECO:0000256" key="4">
    <source>
        <dbReference type="SAM" id="SignalP"/>
    </source>
</evidence>
<dbReference type="Pfam" id="PF00379">
    <property type="entry name" value="Chitin_bind_4"/>
    <property type="match status" value="1"/>
</dbReference>
<proteinExistence type="predicted"/>
<evidence type="ECO:0000313" key="5">
    <source>
        <dbReference type="Proteomes" id="UP000504629"/>
    </source>
</evidence>
<dbReference type="InterPro" id="IPR031311">
    <property type="entry name" value="CHIT_BIND_RR_consensus"/>
</dbReference>
<keyword evidence="1 3" id="KW-0193">Cuticle</keyword>
<evidence type="ECO:0000256" key="2">
    <source>
        <dbReference type="ARBA" id="ARBA00022729"/>
    </source>
</evidence>
<evidence type="ECO:0000256" key="3">
    <source>
        <dbReference type="PROSITE-ProRule" id="PRU00497"/>
    </source>
</evidence>
<dbReference type="PROSITE" id="PS00233">
    <property type="entry name" value="CHIT_BIND_RR_1"/>
    <property type="match status" value="1"/>
</dbReference>
<dbReference type="GO" id="GO:0005615">
    <property type="term" value="C:extracellular space"/>
    <property type="evidence" value="ECO:0007669"/>
    <property type="project" value="TreeGrafter"/>
</dbReference>
<dbReference type="KEGG" id="bman:114253473"/>
<dbReference type="PROSITE" id="PS51155">
    <property type="entry name" value="CHIT_BIND_RR_2"/>
    <property type="match status" value="1"/>
</dbReference>
<dbReference type="Proteomes" id="UP000504629">
    <property type="component" value="Unplaced"/>
</dbReference>
<keyword evidence="5" id="KW-1185">Reference proteome</keyword>
<feature type="signal peptide" evidence="4">
    <location>
        <begin position="1"/>
        <end position="15"/>
    </location>
</feature>
<evidence type="ECO:0000256" key="1">
    <source>
        <dbReference type="ARBA" id="ARBA00022460"/>
    </source>
</evidence>
<dbReference type="AlphaFoldDB" id="A0A6J2KVD6"/>
<dbReference type="InterPro" id="IPR051217">
    <property type="entry name" value="Insect_Cuticle_Struc_Prot"/>
</dbReference>
<keyword evidence="2 4" id="KW-0732">Signal</keyword>
<accession>A0A6J2KVD6</accession>
<sequence>MFRFLIPLILSIAAADSIQERASPYRLKYAVASESQLKFALENKYDDTGPGAKRPEYAYSTYKNLQDAIIAYLDDPDTKLPESEKAIAIQKLFKNPNYYPRQQIQRHYPKTVEEYTGYNAETERPVYKYTIPEKKPAYYGEEENINLGNFEGNGLSLFKIEKRPEPLNLRKHQAIKGAPLSVAHYTREQEYEDPHDQFNPHPKYTFSYGVHDKKTGDTKSAHETREGGTVHGYYSFLDADGKQRIVHYTADDKLGFRATVQRTNTQL</sequence>
<dbReference type="GO" id="GO:0042302">
    <property type="term" value="F:structural constituent of cuticle"/>
    <property type="evidence" value="ECO:0007669"/>
    <property type="project" value="UniProtKB-UniRule"/>
</dbReference>
<dbReference type="RefSeq" id="XP_028044159.1">
    <property type="nucleotide sequence ID" value="XM_028188358.1"/>
</dbReference>
<gene>
    <name evidence="6" type="primary">LOC114253473</name>
</gene>